<name>E3USI7_ENTFC</name>
<feature type="coiled-coil region" evidence="1">
    <location>
        <begin position="102"/>
        <end position="165"/>
    </location>
</feature>
<sequence length="230" mass="26675">MNKLEQAKRKLERLNNTQNQLQDSIHREREMIPFGQPNILGRRNIYAPINKKVARARKLLVEQEQQEDRVEMLEKVERFKVQNELIQDVAVVGRSGAASVGARTSVNNLEYFKQQLKELEEANEKAKAYNKTKPAIKAATYGTKITQLKNKIKSLESMKERDEKKTLSPKTEQLIASGSVVQWKKKPIYYFVKGLRKVALEIDENGNFFPSKRYYPYSEEDKKAVETLLN</sequence>
<dbReference type="RefSeq" id="WP_002389885.1">
    <property type="nucleotide sequence ID" value="NZ_JARGDA010000206.1"/>
</dbReference>
<keyword evidence="2" id="KW-0614">Plasmid</keyword>
<dbReference type="EMBL" id="HM565176">
    <property type="protein sequence ID" value="ADO66814.1"/>
    <property type="molecule type" value="Genomic_DNA"/>
</dbReference>
<accession>E3USI7</accession>
<feature type="coiled-coil region" evidence="1">
    <location>
        <begin position="1"/>
        <end position="31"/>
    </location>
</feature>
<protein>
    <submittedName>
        <fullName evidence="2">Uncharacterized protein</fullName>
    </submittedName>
</protein>
<reference evidence="2" key="1">
    <citation type="journal article" date="2011" name="Int. J. Med. Microbiol.">
        <title>A multiresistance megaplasmid pLG1 bearing a hylEfm genomic island in hospital Enterococcus faecium isolates.</title>
        <authorList>
            <person name="Laverde Gomez J.A."/>
            <person name="van Schaik W."/>
            <person name="Freitas A.R."/>
            <person name="Coque T.M."/>
            <person name="Weaver K.E."/>
            <person name="Francia M.V."/>
            <person name="Witte W."/>
            <person name="Werner G."/>
        </authorList>
    </citation>
    <scope>NUCLEOTIDE SEQUENCE</scope>
    <source>
        <strain evidence="2">64/3xUW2774</strain>
        <plasmid evidence="2">pLG1</plasmid>
    </source>
</reference>
<geneLocation type="plasmid" evidence="2">
    <name>pLG1</name>
</geneLocation>
<organism evidence="2">
    <name type="scientific">Enterococcus faecium</name>
    <name type="common">Streptococcus faecium</name>
    <dbReference type="NCBI Taxonomy" id="1352"/>
    <lineage>
        <taxon>Bacteria</taxon>
        <taxon>Bacillati</taxon>
        <taxon>Bacillota</taxon>
        <taxon>Bacilli</taxon>
        <taxon>Lactobacillales</taxon>
        <taxon>Enterococcaceae</taxon>
        <taxon>Enterococcus</taxon>
    </lineage>
</organism>
<dbReference type="AlphaFoldDB" id="E3USI7"/>
<gene>
    <name evidence="2" type="ORF">pLG1-0114</name>
</gene>
<proteinExistence type="predicted"/>
<evidence type="ECO:0000256" key="1">
    <source>
        <dbReference type="SAM" id="Coils"/>
    </source>
</evidence>
<evidence type="ECO:0000313" key="2">
    <source>
        <dbReference type="EMBL" id="ADO66814.1"/>
    </source>
</evidence>
<keyword evidence="1" id="KW-0175">Coiled coil</keyword>